<dbReference type="PANTHER" id="PTHR46665:SF1">
    <property type="entry name" value="SPERMATOGENESIS- AND OOGENESIS-SPECIFIC BASIC HELIX-LOOP-HELIX-CONTAINING PROTEIN 1"/>
    <property type="match status" value="1"/>
</dbReference>
<comment type="subcellular location">
    <subcellularLocation>
        <location evidence="1">Nucleus</location>
    </subcellularLocation>
</comment>
<evidence type="ECO:0000313" key="9">
    <source>
        <dbReference type="EMBL" id="CAL1357562.1"/>
    </source>
</evidence>
<dbReference type="GO" id="GO:0003677">
    <property type="term" value="F:DNA binding"/>
    <property type="evidence" value="ECO:0007669"/>
    <property type="project" value="UniProtKB-KW"/>
</dbReference>
<dbReference type="PROSITE" id="PS50888">
    <property type="entry name" value="BHLH"/>
    <property type="match status" value="1"/>
</dbReference>
<dbReference type="Proteomes" id="UP001497516">
    <property type="component" value="Chromosome 1"/>
</dbReference>
<protein>
    <recommendedName>
        <fullName evidence="8">BHLH domain-containing protein</fullName>
    </recommendedName>
</protein>
<dbReference type="AlphaFoldDB" id="A0AAV2CM84"/>
<sequence length="610" mass="66879">MESVFGMAPEMELPAYLQALMQHLGSSYICLWSHLPHRHPHNNSVSSLLVFAGGFYRPQLQHHDDDHHHQPIPSSSSSSSPRSPPPSSSSSAAAANRHFQDYTRSTFTPINDRVPGHAFLINHPYVELNESPELLRMASNLSQRLFYQEAEIKTAVFMGCRSGEIELGWSNPTAQQLMSIEGEMMKLFPDDFSRLLTTTTTTANNITGLPPRPASSSTSSVRSSALSLDQNSPEYSSFLLNLTANTTAAASTSSPAFHPPPPPRQQQQQPYVGLFPSTHQMAASMEDAAMTRALLAVFTSHPPTATAAAAPSNHQGRRMPRRTTSTAFKKFAAAATPPPPPTRGVRAGGQSMFKRAITYYRRSFTARDMSQLACSRPTTTQLHHMISERRRREKINDSFHSLRSLLPPDAKKDKASVLSRTKEYMSSLIAQVADLAERNRHLESKLDQLLNSRRPLPPAATSSTVPVRIKAAAAAPEYSGAEGTIPCEQIRVVDVRLRTVEETTSEQHGRVVELHVTVGGGGDQSSSPLVSDVVIRVLEFLRQVNNVDLVALEANASTDTLRQLSAAASTAEPRPSISRAVFLLQIQGDEEWDEAAFQEAVRRVVADLAQ</sequence>
<dbReference type="Gene3D" id="4.10.280.10">
    <property type="entry name" value="Helix-loop-helix DNA-binding domain"/>
    <property type="match status" value="1"/>
</dbReference>
<reference evidence="9 10" key="1">
    <citation type="submission" date="2024-04" db="EMBL/GenBank/DDBJ databases">
        <authorList>
            <person name="Fracassetti M."/>
        </authorList>
    </citation>
    <scope>NUCLEOTIDE SEQUENCE [LARGE SCALE GENOMIC DNA]</scope>
</reference>
<dbReference type="Pfam" id="PF23133">
    <property type="entry name" value="DUF7050"/>
    <property type="match status" value="1"/>
</dbReference>
<evidence type="ECO:0000313" key="10">
    <source>
        <dbReference type="Proteomes" id="UP001497516"/>
    </source>
</evidence>
<evidence type="ECO:0000256" key="7">
    <source>
        <dbReference type="SAM" id="MobiDB-lite"/>
    </source>
</evidence>
<feature type="coiled-coil region" evidence="6">
    <location>
        <begin position="425"/>
        <end position="452"/>
    </location>
</feature>
<dbReference type="InterPro" id="IPR036638">
    <property type="entry name" value="HLH_DNA-bd_sf"/>
</dbReference>
<dbReference type="GO" id="GO:0005634">
    <property type="term" value="C:nucleus"/>
    <property type="evidence" value="ECO:0007669"/>
    <property type="project" value="UniProtKB-SubCell"/>
</dbReference>
<dbReference type="InterPro" id="IPR044658">
    <property type="entry name" value="bHLH92/bHLH041-like"/>
</dbReference>
<evidence type="ECO:0000256" key="4">
    <source>
        <dbReference type="ARBA" id="ARBA00023163"/>
    </source>
</evidence>
<feature type="region of interest" description="Disordered" evidence="7">
    <location>
        <begin position="250"/>
        <end position="269"/>
    </location>
</feature>
<evidence type="ECO:0000256" key="1">
    <source>
        <dbReference type="ARBA" id="ARBA00004123"/>
    </source>
</evidence>
<dbReference type="GO" id="GO:0046983">
    <property type="term" value="F:protein dimerization activity"/>
    <property type="evidence" value="ECO:0007669"/>
    <property type="project" value="InterPro"/>
</dbReference>
<accession>A0AAV2CM84</accession>
<dbReference type="CDD" id="cd11393">
    <property type="entry name" value="bHLH_AtbHLH_like"/>
    <property type="match status" value="1"/>
</dbReference>
<keyword evidence="6" id="KW-0175">Coiled coil</keyword>
<keyword evidence="4" id="KW-0804">Transcription</keyword>
<dbReference type="InterPro" id="IPR055478">
    <property type="entry name" value="DUF7050"/>
</dbReference>
<dbReference type="SUPFAM" id="SSF47459">
    <property type="entry name" value="HLH, helix-loop-helix DNA-binding domain"/>
    <property type="match status" value="1"/>
</dbReference>
<dbReference type="PANTHER" id="PTHR46665">
    <property type="entry name" value="TRANSCRIPTION FACTOR BHLH041-RELATED-RELATED"/>
    <property type="match status" value="1"/>
</dbReference>
<dbReference type="Pfam" id="PF23132">
    <property type="entry name" value="DUF7049"/>
    <property type="match status" value="1"/>
</dbReference>
<feature type="region of interest" description="Disordered" evidence="7">
    <location>
        <begin position="202"/>
        <end position="225"/>
    </location>
</feature>
<dbReference type="InterPro" id="IPR055477">
    <property type="entry name" value="DUF7049"/>
</dbReference>
<organism evidence="9 10">
    <name type="scientific">Linum trigynum</name>
    <dbReference type="NCBI Taxonomy" id="586398"/>
    <lineage>
        <taxon>Eukaryota</taxon>
        <taxon>Viridiplantae</taxon>
        <taxon>Streptophyta</taxon>
        <taxon>Embryophyta</taxon>
        <taxon>Tracheophyta</taxon>
        <taxon>Spermatophyta</taxon>
        <taxon>Magnoliopsida</taxon>
        <taxon>eudicotyledons</taxon>
        <taxon>Gunneridae</taxon>
        <taxon>Pentapetalae</taxon>
        <taxon>rosids</taxon>
        <taxon>fabids</taxon>
        <taxon>Malpighiales</taxon>
        <taxon>Linaceae</taxon>
        <taxon>Linum</taxon>
    </lineage>
</organism>
<dbReference type="InterPro" id="IPR011598">
    <property type="entry name" value="bHLH_dom"/>
</dbReference>
<feature type="region of interest" description="Disordered" evidence="7">
    <location>
        <begin position="60"/>
        <end position="95"/>
    </location>
</feature>
<evidence type="ECO:0000256" key="3">
    <source>
        <dbReference type="ARBA" id="ARBA00023125"/>
    </source>
</evidence>
<dbReference type="CDD" id="cd14686">
    <property type="entry name" value="bZIP"/>
    <property type="match status" value="1"/>
</dbReference>
<evidence type="ECO:0000256" key="5">
    <source>
        <dbReference type="ARBA" id="ARBA00023242"/>
    </source>
</evidence>
<dbReference type="EMBL" id="OZ034813">
    <property type="protein sequence ID" value="CAL1357562.1"/>
    <property type="molecule type" value="Genomic_DNA"/>
</dbReference>
<dbReference type="SMART" id="SM00353">
    <property type="entry name" value="HLH"/>
    <property type="match status" value="1"/>
</dbReference>
<evidence type="ECO:0000259" key="8">
    <source>
        <dbReference type="PROSITE" id="PS50888"/>
    </source>
</evidence>
<keyword evidence="5" id="KW-0539">Nucleus</keyword>
<feature type="domain" description="BHLH" evidence="8">
    <location>
        <begin position="379"/>
        <end position="428"/>
    </location>
</feature>
<gene>
    <name evidence="9" type="ORF">LTRI10_LOCUS5182</name>
</gene>
<evidence type="ECO:0000256" key="2">
    <source>
        <dbReference type="ARBA" id="ARBA00023015"/>
    </source>
</evidence>
<dbReference type="InterPro" id="IPR045239">
    <property type="entry name" value="bHLH95_bHLH"/>
</dbReference>
<keyword evidence="2" id="KW-0805">Transcription regulation</keyword>
<keyword evidence="3" id="KW-0238">DNA-binding</keyword>
<name>A0AAV2CM84_9ROSI</name>
<proteinExistence type="predicted"/>
<evidence type="ECO:0000256" key="6">
    <source>
        <dbReference type="SAM" id="Coils"/>
    </source>
</evidence>
<keyword evidence="10" id="KW-1185">Reference proteome</keyword>
<feature type="compositionally biased region" description="Low complexity" evidence="7">
    <location>
        <begin position="214"/>
        <end position="225"/>
    </location>
</feature>
<dbReference type="Pfam" id="PF00010">
    <property type="entry name" value="HLH"/>
    <property type="match status" value="1"/>
</dbReference>